<keyword evidence="2" id="KW-1185">Reference proteome</keyword>
<accession>A0A3E0ESC0</accession>
<evidence type="ECO:0000313" key="2">
    <source>
        <dbReference type="Proteomes" id="UP000257136"/>
    </source>
</evidence>
<gene>
    <name evidence="1" type="ORF">C8P67_102377</name>
</gene>
<reference evidence="1 2" key="1">
    <citation type="submission" date="2018-08" db="EMBL/GenBank/DDBJ databases">
        <title>Genomic Encyclopedia of Archaeal and Bacterial Type Strains, Phase II (KMG-II): from individual species to whole genera.</title>
        <authorList>
            <person name="Goeker M."/>
        </authorList>
    </citation>
    <scope>NUCLEOTIDE SEQUENCE [LARGE SCALE GENOMIC DNA]</scope>
    <source>
        <strain evidence="1 2">DSM 100880</strain>
    </source>
</reference>
<comment type="caution">
    <text evidence="1">The sequence shown here is derived from an EMBL/GenBank/DDBJ whole genome shotgun (WGS) entry which is preliminary data.</text>
</comment>
<organism evidence="1 2">
    <name type="scientific">Flavobacterium aquicola</name>
    <dbReference type="NCBI Taxonomy" id="1682742"/>
    <lineage>
        <taxon>Bacteria</taxon>
        <taxon>Pseudomonadati</taxon>
        <taxon>Bacteroidota</taxon>
        <taxon>Flavobacteriia</taxon>
        <taxon>Flavobacteriales</taxon>
        <taxon>Flavobacteriaceae</taxon>
        <taxon>Flavobacterium</taxon>
    </lineage>
</organism>
<evidence type="ECO:0000313" key="1">
    <source>
        <dbReference type="EMBL" id="REH01118.1"/>
    </source>
</evidence>
<proteinExistence type="predicted"/>
<protein>
    <recommendedName>
        <fullName evidence="3">Glycosyl transferase family 1</fullName>
    </recommendedName>
</protein>
<dbReference type="AlphaFoldDB" id="A0A3E0ESC0"/>
<dbReference type="RefSeq" id="WP_115810777.1">
    <property type="nucleotide sequence ID" value="NZ_QUNI01000002.1"/>
</dbReference>
<dbReference type="Proteomes" id="UP000257136">
    <property type="component" value="Unassembled WGS sequence"/>
</dbReference>
<sequence>MKITIVSYDNWGLNNHLKKALEQKGYIVHHINFFDFKYEYPNFKTKLCNFILKTFTDKNIKNIYYGNEILKKLEENPDKQDIILTIKGDFIDPKAILKFRKYTKKSIAFFNDSISRFPKTKKVISCFDDVYSFEKDDCLKYKLKFITNWIYPTPIKNKGSKQYQVFNISSKDRRFSFIKKIASVLNEKNINSKILVFDKKAKNQKSSTIEFISRQIPLTEINEYLQASQVLLDISRKGQKGLSFRVFESAGLEKKLITTNADIKNYDFYNPNNIMVINEKKIDIPLDFFNNEYEKIPETLFYKYTLEGWINQVIK</sequence>
<name>A0A3E0ESC0_9FLAO</name>
<dbReference type="EMBL" id="QUNI01000002">
    <property type="protein sequence ID" value="REH01118.1"/>
    <property type="molecule type" value="Genomic_DNA"/>
</dbReference>
<evidence type="ECO:0008006" key="3">
    <source>
        <dbReference type="Google" id="ProtNLM"/>
    </source>
</evidence>
<dbReference type="OrthoDB" id="3251881at2"/>